<dbReference type="PANTHER" id="PTHR41800:SF1">
    <property type="entry name" value="EXPRESSED PROTEIN"/>
    <property type="match status" value="1"/>
</dbReference>
<dbReference type="Pfam" id="PF15932">
    <property type="entry name" value="DUF4748"/>
    <property type="match status" value="1"/>
</dbReference>
<name>A0A225ARP2_TALAT</name>
<protein>
    <submittedName>
        <fullName evidence="2">Uncharacterized protein</fullName>
    </submittedName>
</protein>
<evidence type="ECO:0000313" key="2">
    <source>
        <dbReference type="EMBL" id="OKL63660.1"/>
    </source>
</evidence>
<dbReference type="RefSeq" id="XP_020123781.1">
    <property type="nucleotide sequence ID" value="XM_020260189.1"/>
</dbReference>
<evidence type="ECO:0000256" key="1">
    <source>
        <dbReference type="SAM" id="MobiDB-lite"/>
    </source>
</evidence>
<gene>
    <name evidence="2" type="ORF">UA08_00389</name>
</gene>
<dbReference type="GeneID" id="31000144"/>
<accession>A0A225ARP2</accession>
<comment type="caution">
    <text evidence="2">The sequence shown here is derived from an EMBL/GenBank/DDBJ whole genome shotgun (WGS) entry which is preliminary data.</text>
</comment>
<feature type="region of interest" description="Disordered" evidence="1">
    <location>
        <begin position="66"/>
        <end position="153"/>
    </location>
</feature>
<feature type="compositionally biased region" description="Basic and acidic residues" evidence="1">
    <location>
        <begin position="120"/>
        <end position="138"/>
    </location>
</feature>
<sequence length="153" mass="16956">MNTVSILGTLYNRRFADETPMPDQIYLDWMGSSLPGGGAYYFAKKSVNADRAARFEADIKRKAQLAAMEAEDRRKASASVPQEVRKPTDDPSLQRAGGVPFSGRDDVASPSSEAGQDPAPTRHEPETEEEKMLEKSKYEAAQTFRPPRGNRFS</sequence>
<dbReference type="AlphaFoldDB" id="A0A225ARP2"/>
<evidence type="ECO:0000313" key="3">
    <source>
        <dbReference type="Proteomes" id="UP000214365"/>
    </source>
</evidence>
<keyword evidence="3" id="KW-1185">Reference proteome</keyword>
<dbReference type="EMBL" id="LFMY01000001">
    <property type="protein sequence ID" value="OKL63660.1"/>
    <property type="molecule type" value="Genomic_DNA"/>
</dbReference>
<dbReference type="OrthoDB" id="2559326at2759"/>
<organism evidence="2 3">
    <name type="scientific">Talaromyces atroroseus</name>
    <dbReference type="NCBI Taxonomy" id="1441469"/>
    <lineage>
        <taxon>Eukaryota</taxon>
        <taxon>Fungi</taxon>
        <taxon>Dikarya</taxon>
        <taxon>Ascomycota</taxon>
        <taxon>Pezizomycotina</taxon>
        <taxon>Eurotiomycetes</taxon>
        <taxon>Eurotiomycetidae</taxon>
        <taxon>Eurotiales</taxon>
        <taxon>Trichocomaceae</taxon>
        <taxon>Talaromyces</taxon>
        <taxon>Talaromyces sect. Trachyspermi</taxon>
    </lineage>
</organism>
<dbReference type="Proteomes" id="UP000214365">
    <property type="component" value="Unassembled WGS sequence"/>
</dbReference>
<dbReference type="PANTHER" id="PTHR41800">
    <property type="entry name" value="EXPRESSED PROTEIN"/>
    <property type="match status" value="1"/>
</dbReference>
<dbReference type="InterPro" id="IPR031833">
    <property type="entry name" value="DUF4748"/>
</dbReference>
<reference evidence="2 3" key="1">
    <citation type="submission" date="2015-06" db="EMBL/GenBank/DDBJ databases">
        <title>Talaromyces atroroseus IBT 11181 draft genome.</title>
        <authorList>
            <person name="Rasmussen K.B."/>
            <person name="Rasmussen S."/>
            <person name="Petersen B."/>
            <person name="Sicheritz-Ponten T."/>
            <person name="Mortensen U.H."/>
            <person name="Thrane U."/>
        </authorList>
    </citation>
    <scope>NUCLEOTIDE SEQUENCE [LARGE SCALE GENOMIC DNA]</scope>
    <source>
        <strain evidence="2 3">IBT 11181</strain>
    </source>
</reference>
<proteinExistence type="predicted"/>